<reference evidence="3" key="2">
    <citation type="submission" date="2022-10" db="EMBL/GenBank/DDBJ databases">
        <authorList>
            <consortium name="ENA_rothamsted_submissions"/>
            <consortium name="culmorum"/>
            <person name="King R."/>
        </authorList>
    </citation>
    <scope>NUCLEOTIDE SEQUENCE</scope>
</reference>
<keyword evidence="1" id="KW-1133">Transmembrane helix</keyword>
<proteinExistence type="predicted"/>
<keyword evidence="4" id="KW-1185">Reference proteome</keyword>
<protein>
    <recommendedName>
        <fullName evidence="2">LITAF domain-containing protein</fullName>
    </recommendedName>
</protein>
<feature type="domain" description="LITAF" evidence="2">
    <location>
        <begin position="1"/>
        <end position="72"/>
    </location>
</feature>
<name>A0A9N9WUT7_9DIPT</name>
<accession>A0A9N9WUT7</accession>
<feature type="transmembrane region" description="Helical" evidence="1">
    <location>
        <begin position="28"/>
        <end position="49"/>
    </location>
</feature>
<evidence type="ECO:0000256" key="1">
    <source>
        <dbReference type="SAM" id="Phobius"/>
    </source>
</evidence>
<evidence type="ECO:0000313" key="4">
    <source>
        <dbReference type="Proteomes" id="UP001153620"/>
    </source>
</evidence>
<keyword evidence="1" id="KW-0472">Membrane</keyword>
<evidence type="ECO:0000313" key="3">
    <source>
        <dbReference type="EMBL" id="CAG9810077.1"/>
    </source>
</evidence>
<dbReference type="InterPro" id="IPR006629">
    <property type="entry name" value="LITAF"/>
</dbReference>
<sequence length="158" mass="16974">MFGSSPQFMTCPHCNATMSTNVEKEVPTSVHVAACLLCIVFFPLAWLPYYKNERKANHYCSECNAQLGATVPPDTLCYSHNDPSCCIPIFDCCSCNCGPNHDYNETDAVPQRVVSHNDSEPSGCFPCVDCGDCGGCDYECGDCGGCECGDCGGCDCDL</sequence>
<organism evidence="3 4">
    <name type="scientific">Chironomus riparius</name>
    <dbReference type="NCBI Taxonomy" id="315576"/>
    <lineage>
        <taxon>Eukaryota</taxon>
        <taxon>Metazoa</taxon>
        <taxon>Ecdysozoa</taxon>
        <taxon>Arthropoda</taxon>
        <taxon>Hexapoda</taxon>
        <taxon>Insecta</taxon>
        <taxon>Pterygota</taxon>
        <taxon>Neoptera</taxon>
        <taxon>Endopterygota</taxon>
        <taxon>Diptera</taxon>
        <taxon>Nematocera</taxon>
        <taxon>Chironomoidea</taxon>
        <taxon>Chironomidae</taxon>
        <taxon>Chironominae</taxon>
        <taxon>Chironomus</taxon>
    </lineage>
</organism>
<dbReference type="EMBL" id="OU895880">
    <property type="protein sequence ID" value="CAG9810077.1"/>
    <property type="molecule type" value="Genomic_DNA"/>
</dbReference>
<evidence type="ECO:0000259" key="2">
    <source>
        <dbReference type="PROSITE" id="PS51837"/>
    </source>
</evidence>
<gene>
    <name evidence="3" type="ORF">CHIRRI_LOCUS12894</name>
</gene>
<dbReference type="Pfam" id="PF10601">
    <property type="entry name" value="zf-LITAF-like"/>
    <property type="match status" value="1"/>
</dbReference>
<dbReference type="AlphaFoldDB" id="A0A9N9WUT7"/>
<reference evidence="3" key="1">
    <citation type="submission" date="2022-01" db="EMBL/GenBank/DDBJ databases">
        <authorList>
            <person name="King R."/>
        </authorList>
    </citation>
    <scope>NUCLEOTIDE SEQUENCE</scope>
</reference>
<dbReference type="PROSITE" id="PS51837">
    <property type="entry name" value="LITAF"/>
    <property type="match status" value="1"/>
</dbReference>
<keyword evidence="1" id="KW-0812">Transmembrane</keyword>
<dbReference type="OrthoDB" id="5599753at2759"/>
<dbReference type="SMART" id="SM00714">
    <property type="entry name" value="LITAF"/>
    <property type="match status" value="1"/>
</dbReference>
<dbReference type="Proteomes" id="UP001153620">
    <property type="component" value="Chromosome 4"/>
</dbReference>